<dbReference type="STRING" id="910964.GEAM_3227"/>
<comment type="caution">
    <text evidence="1">The sequence shown here is derived from an EMBL/GenBank/DDBJ whole genome shotgun (WGS) entry which is preliminary data.</text>
</comment>
<dbReference type="OrthoDB" id="6506845at2"/>
<protein>
    <submittedName>
        <fullName evidence="1">Uncharacterized protein</fullName>
    </submittedName>
</protein>
<dbReference type="GeneID" id="78381405"/>
<evidence type="ECO:0000313" key="1">
    <source>
        <dbReference type="EMBL" id="KFC79418.1"/>
    </source>
</evidence>
<sequence>MNELSNKDIHDKCLGATSEVISGFGWNNISVGTLSDTDKQRLKSDEYSGTLDWQWAMERYQGSVEDGILDISLKVIDHNDPDSLHAVILCKYDPLRGEFAICMLENFLAKQRTPLTGNVFIIALIYSTTFCDMTGIEDIVIQDPTDEARPRYRSYGFAAVWDDLNKISAGLDDIKQRLIEKISRFEQ</sequence>
<proteinExistence type="predicted"/>
<name>A0A085G6S3_EWIA3</name>
<dbReference type="RefSeq" id="WP_051899549.1">
    <property type="nucleotide sequence ID" value="NZ_JMPJ01000065.1"/>
</dbReference>
<reference evidence="1 2" key="1">
    <citation type="submission" date="2014-05" db="EMBL/GenBank/DDBJ databases">
        <title>ATOL: Assembling a taxonomically balanced genome-scale reconstruction of the evolutionary history of the Enterobacteriaceae.</title>
        <authorList>
            <person name="Plunkett G.III."/>
            <person name="Neeno-Eckwall E.C."/>
            <person name="Glasner J.D."/>
            <person name="Perna N.T."/>
        </authorList>
    </citation>
    <scope>NUCLEOTIDE SEQUENCE [LARGE SCALE GENOMIC DNA]</scope>
    <source>
        <strain evidence="1 2">ATCC 33852</strain>
    </source>
</reference>
<organism evidence="1 2">
    <name type="scientific">Ewingella americana (strain ATCC 33852 / DSM 4580 / CCUG 14506 / JCM 5911 / LMG 7869 / NCTC 12157 / CDC 1468-78)</name>
    <dbReference type="NCBI Taxonomy" id="910964"/>
    <lineage>
        <taxon>Bacteria</taxon>
        <taxon>Pseudomonadati</taxon>
        <taxon>Pseudomonadota</taxon>
        <taxon>Gammaproteobacteria</taxon>
        <taxon>Enterobacterales</taxon>
        <taxon>Yersiniaceae</taxon>
        <taxon>Ewingella</taxon>
    </lineage>
</organism>
<dbReference type="eggNOG" id="ENOG50345HR">
    <property type="taxonomic scope" value="Bacteria"/>
</dbReference>
<dbReference type="EMBL" id="JMPJ01000065">
    <property type="protein sequence ID" value="KFC79418.1"/>
    <property type="molecule type" value="Genomic_DNA"/>
</dbReference>
<keyword evidence="2" id="KW-1185">Reference proteome</keyword>
<evidence type="ECO:0000313" key="2">
    <source>
        <dbReference type="Proteomes" id="UP000028640"/>
    </source>
</evidence>
<dbReference type="AlphaFoldDB" id="A0A085G6S3"/>
<accession>A0A085G6S3</accession>
<gene>
    <name evidence="1" type="ORF">GEAM_3227</name>
</gene>
<dbReference type="Proteomes" id="UP000028640">
    <property type="component" value="Unassembled WGS sequence"/>
</dbReference>